<feature type="compositionally biased region" description="Basic and acidic residues" evidence="2">
    <location>
        <begin position="650"/>
        <end position="681"/>
    </location>
</feature>
<dbReference type="PROSITE" id="PS00213">
    <property type="entry name" value="LIPOCALIN"/>
    <property type="match status" value="1"/>
</dbReference>
<keyword evidence="4" id="KW-1185">Reference proteome</keyword>
<dbReference type="GO" id="GO:0005737">
    <property type="term" value="C:cytoplasm"/>
    <property type="evidence" value="ECO:0007669"/>
    <property type="project" value="TreeGrafter"/>
</dbReference>
<sequence>MADQLYFHLADNDWGTFVQRMAQYFAVNNIPSEKWVAELLTKIDGEAHKLIRSLAIPRKPKDLPYDELVRLVSSTVQPNKPSKFSERMKFSRTMQYPWESVASYVTRLKKNCMKCKFPDLDTTLRDQFVAGIRDEDTQGDLMKQKDLTFQDAVDIALSREKAASEVEGEGRGRGRGRGRGFHGTYSKQSRSRRRIGLLTSEGIFPCDTETIYDHEGNAFADMLKFRTRDGMNWMRDHLVPSGGVSEGGTSGERGEYGERFKSSERGEYGLRPSSFRFSGRFFFHVSAFKWITTEPVEKESGHLSRCLIEEKNCDWWRRNQCLPLTISLTVSSQLAVGVPFYWNDSQSRTKSAGLNVKEEVAALTTRFDATRDDTRDVMRHLASDLVHGPGPLSKHGLIELFASLGEKSNLLRWTILGIAALLAMLGCVSGHTYHLGSCPTVEPMPEFDMSKFLGKWYVIQKTSTGSRCVFYNFTSTGEPGSYKVEQISEHPVLGLASVDNNYHYTGNLKAVPDVPAKMTVRFPLSVAGSASYVVFSTDYSKYAGIFTCQKLAFAHRLSATILSRSKTLEKMYLDKVRSKLSASGVSPFDLSNIDQSNCPAADAYNINIDDETFSPHNIGGAVKKAGEKLGEGVEAGLNGAKKVYNTLSSGEDKDSSSKKDAKKEDINDPGNRYHYDTEWLP</sequence>
<accession>A0A9P0AN35</accession>
<dbReference type="EMBL" id="OU963869">
    <property type="protein sequence ID" value="CAH0394885.1"/>
    <property type="molecule type" value="Genomic_DNA"/>
</dbReference>
<dbReference type="InterPro" id="IPR012674">
    <property type="entry name" value="Calycin"/>
</dbReference>
<dbReference type="GO" id="GO:0031409">
    <property type="term" value="F:pigment binding"/>
    <property type="evidence" value="ECO:0007669"/>
    <property type="project" value="InterPro"/>
</dbReference>
<dbReference type="InterPro" id="IPR003057">
    <property type="entry name" value="Invtbrt_color"/>
</dbReference>
<protein>
    <recommendedName>
        <fullName evidence="5">Apolipoprotein D</fullName>
    </recommendedName>
</protein>
<evidence type="ECO:0000256" key="1">
    <source>
        <dbReference type="ARBA" id="ARBA00023157"/>
    </source>
</evidence>
<dbReference type="PANTHER" id="PTHR10612:SF49">
    <property type="entry name" value="APOLIPOPROTEIN D-LIKE PROTEIN"/>
    <property type="match status" value="1"/>
</dbReference>
<evidence type="ECO:0008006" key="5">
    <source>
        <dbReference type="Google" id="ProtNLM"/>
    </source>
</evidence>
<dbReference type="GO" id="GO:0000302">
    <property type="term" value="P:response to reactive oxygen species"/>
    <property type="evidence" value="ECO:0007669"/>
    <property type="project" value="TreeGrafter"/>
</dbReference>
<dbReference type="AlphaFoldDB" id="A0A9P0AN35"/>
<proteinExistence type="predicted"/>
<dbReference type="GO" id="GO:0006629">
    <property type="term" value="P:lipid metabolic process"/>
    <property type="evidence" value="ECO:0007669"/>
    <property type="project" value="TreeGrafter"/>
</dbReference>
<dbReference type="PRINTS" id="PR01273">
    <property type="entry name" value="INVTBRTCOLOR"/>
</dbReference>
<dbReference type="InterPro" id="IPR022272">
    <property type="entry name" value="Lipocalin_CS"/>
</dbReference>
<gene>
    <name evidence="3" type="ORF">BEMITA_LOCUS13134</name>
</gene>
<dbReference type="Proteomes" id="UP001152759">
    <property type="component" value="Chromosome 8"/>
</dbReference>
<feature type="region of interest" description="Disordered" evidence="2">
    <location>
        <begin position="164"/>
        <end position="185"/>
    </location>
</feature>
<reference evidence="3" key="1">
    <citation type="submission" date="2021-12" db="EMBL/GenBank/DDBJ databases">
        <authorList>
            <person name="King R."/>
        </authorList>
    </citation>
    <scope>NUCLEOTIDE SEQUENCE</scope>
</reference>
<dbReference type="Gene3D" id="2.40.128.20">
    <property type="match status" value="1"/>
</dbReference>
<dbReference type="PANTHER" id="PTHR10612">
    <property type="entry name" value="APOLIPOPROTEIN D"/>
    <property type="match status" value="1"/>
</dbReference>
<keyword evidence="1" id="KW-1015">Disulfide bond</keyword>
<evidence type="ECO:0000313" key="3">
    <source>
        <dbReference type="EMBL" id="CAH0394885.1"/>
    </source>
</evidence>
<dbReference type="SUPFAM" id="SSF50814">
    <property type="entry name" value="Lipocalins"/>
    <property type="match status" value="1"/>
</dbReference>
<evidence type="ECO:0000256" key="2">
    <source>
        <dbReference type="SAM" id="MobiDB-lite"/>
    </source>
</evidence>
<organism evidence="3 4">
    <name type="scientific">Bemisia tabaci</name>
    <name type="common">Sweetpotato whitefly</name>
    <name type="synonym">Aleurodes tabaci</name>
    <dbReference type="NCBI Taxonomy" id="7038"/>
    <lineage>
        <taxon>Eukaryota</taxon>
        <taxon>Metazoa</taxon>
        <taxon>Ecdysozoa</taxon>
        <taxon>Arthropoda</taxon>
        <taxon>Hexapoda</taxon>
        <taxon>Insecta</taxon>
        <taxon>Pterygota</taxon>
        <taxon>Neoptera</taxon>
        <taxon>Paraneoptera</taxon>
        <taxon>Hemiptera</taxon>
        <taxon>Sternorrhyncha</taxon>
        <taxon>Aleyrodoidea</taxon>
        <taxon>Aleyrodidae</taxon>
        <taxon>Aleyrodinae</taxon>
        <taxon>Bemisia</taxon>
    </lineage>
</organism>
<feature type="region of interest" description="Disordered" evidence="2">
    <location>
        <begin position="644"/>
        <end position="681"/>
    </location>
</feature>
<evidence type="ECO:0000313" key="4">
    <source>
        <dbReference type="Proteomes" id="UP001152759"/>
    </source>
</evidence>
<name>A0A9P0AN35_BEMTA</name>